<feature type="transmembrane region" description="Helical" evidence="6">
    <location>
        <begin position="384"/>
        <end position="403"/>
    </location>
</feature>
<feature type="transmembrane region" description="Helical" evidence="6">
    <location>
        <begin position="212"/>
        <end position="231"/>
    </location>
</feature>
<evidence type="ECO:0000256" key="1">
    <source>
        <dbReference type="ARBA" id="ARBA00004141"/>
    </source>
</evidence>
<name>A0A835UD68_VANPL</name>
<keyword evidence="2" id="KW-0813">Transport</keyword>
<evidence type="ECO:0000256" key="3">
    <source>
        <dbReference type="ARBA" id="ARBA00022692"/>
    </source>
</evidence>
<keyword evidence="4 6" id="KW-1133">Transmembrane helix</keyword>
<proteinExistence type="predicted"/>
<evidence type="ECO:0000259" key="7">
    <source>
        <dbReference type="PROSITE" id="PS50801"/>
    </source>
</evidence>
<dbReference type="NCBIfam" id="TIGR00815">
    <property type="entry name" value="sulP"/>
    <property type="match status" value="1"/>
</dbReference>
<dbReference type="EMBL" id="JADCNL010000013">
    <property type="protein sequence ID" value="KAG0455051.1"/>
    <property type="molecule type" value="Genomic_DNA"/>
</dbReference>
<dbReference type="Proteomes" id="UP000636800">
    <property type="component" value="Chromosome 13"/>
</dbReference>
<dbReference type="FunFam" id="3.30.750.24:FF:000002">
    <property type="entry name" value="Sulfate transporter 31"/>
    <property type="match status" value="1"/>
</dbReference>
<evidence type="ECO:0000256" key="5">
    <source>
        <dbReference type="ARBA" id="ARBA00023136"/>
    </source>
</evidence>
<accession>A0A835UD68</accession>
<organism evidence="8 9">
    <name type="scientific">Vanilla planifolia</name>
    <name type="common">Vanilla</name>
    <dbReference type="NCBI Taxonomy" id="51239"/>
    <lineage>
        <taxon>Eukaryota</taxon>
        <taxon>Viridiplantae</taxon>
        <taxon>Streptophyta</taxon>
        <taxon>Embryophyta</taxon>
        <taxon>Tracheophyta</taxon>
        <taxon>Spermatophyta</taxon>
        <taxon>Magnoliopsida</taxon>
        <taxon>Liliopsida</taxon>
        <taxon>Asparagales</taxon>
        <taxon>Orchidaceae</taxon>
        <taxon>Vanilloideae</taxon>
        <taxon>Vanilleae</taxon>
        <taxon>Vanilla</taxon>
    </lineage>
</organism>
<dbReference type="GO" id="GO:0008271">
    <property type="term" value="F:secondary active sulfate transmembrane transporter activity"/>
    <property type="evidence" value="ECO:0007669"/>
    <property type="project" value="InterPro"/>
</dbReference>
<keyword evidence="5 6" id="KW-0472">Membrane</keyword>
<dbReference type="Gene3D" id="3.30.750.24">
    <property type="entry name" value="STAS domain"/>
    <property type="match status" value="1"/>
</dbReference>
<dbReference type="Pfam" id="PF00916">
    <property type="entry name" value="Sulfate_transp"/>
    <property type="match status" value="1"/>
</dbReference>
<dbReference type="SUPFAM" id="SSF52091">
    <property type="entry name" value="SpoIIaa-like"/>
    <property type="match status" value="1"/>
</dbReference>
<comment type="caution">
    <text evidence="8">The sequence shown here is derived from an EMBL/GenBank/DDBJ whole genome shotgun (WGS) entry which is preliminary data.</text>
</comment>
<dbReference type="PANTHER" id="PTHR11814">
    <property type="entry name" value="SULFATE TRANSPORTER"/>
    <property type="match status" value="1"/>
</dbReference>
<sequence length="669" mass="72468">MEEGNGVGGGDAGQVLAISIATSVKDDAEAAAATPRGRWRVALPPPRSSWAKLKARTMETFFPDDPFRRLHGRRPLISKCFLAAQLIFPVLEWAPAYSLPLLKADLISGLTIASLAIPQGISYAALANLPPILGLYSSFVPPLVYAVLGSSRDLAVGPVSIASLIMGSMLRQAVNPSTNPALFLRLAFTSTFFAGLVQASLGILRLGFFIDLLSKATLVGFMAGAAIIVSLQQLKGFLGIAHFTNQMAIVPVMNSVFHETSEWSWPTIVMGVCFLTMLLLARHIGTRRPKLFWVSAGSPLASVILSTILVFLFKAQNHGISIIGELKRGLNTPSWDKLLFHGSYLGTTVKTGFVTGIMSLAEGVAVGRTFAALKGYKVDGNKEMMAVGIMNIVGSCTSCYITTGAFSRSAVNHNAGCKTAMSNIVMAVTVMVTLLFLMPLFIYTPNVVLAAIIITAVIGLIDITAVYHIWKMDKMDFLVCICAFSGVIFISVQEGLAIAVGVSVLRILLQIIRPKIGIQGNLPGTDIFRNLHHYKEATRIPGFLILSIEGPINFANATYLNERITRWIEEESEEQISLQFVLLDLSSVGNIDTSGVSFLMDLKKSTEKQDLQLVLINPVGEVMEKLQRANDLHSLFGAECFYLTTEEAVISLSSLSKRNHNNAQNEQIV</sequence>
<evidence type="ECO:0000313" key="8">
    <source>
        <dbReference type="EMBL" id="KAG0455051.1"/>
    </source>
</evidence>
<comment type="subcellular location">
    <subcellularLocation>
        <location evidence="1">Membrane</location>
        <topology evidence="1">Multi-pass membrane protein</topology>
    </subcellularLocation>
</comment>
<dbReference type="InterPro" id="IPR036513">
    <property type="entry name" value="STAS_dom_sf"/>
</dbReference>
<dbReference type="InterPro" id="IPR002645">
    <property type="entry name" value="STAS_dom"/>
</dbReference>
<feature type="transmembrane region" description="Helical" evidence="6">
    <location>
        <begin position="424"/>
        <end position="442"/>
    </location>
</feature>
<gene>
    <name evidence="8" type="ORF">HPP92_024343</name>
</gene>
<dbReference type="InterPro" id="IPR011547">
    <property type="entry name" value="SLC26A/SulP_dom"/>
</dbReference>
<feature type="transmembrane region" description="Helical" evidence="6">
    <location>
        <begin position="448"/>
        <end position="470"/>
    </location>
</feature>
<feature type="transmembrane region" description="Helical" evidence="6">
    <location>
        <begin position="263"/>
        <end position="280"/>
    </location>
</feature>
<feature type="transmembrane region" description="Helical" evidence="6">
    <location>
        <begin position="182"/>
        <end position="206"/>
    </location>
</feature>
<dbReference type="CDD" id="cd07042">
    <property type="entry name" value="STAS_SulP_like_sulfate_transporter"/>
    <property type="match status" value="1"/>
</dbReference>
<reference evidence="8 9" key="1">
    <citation type="journal article" date="2020" name="Nat. Food">
        <title>A phased Vanilla planifolia genome enables genetic improvement of flavour and production.</title>
        <authorList>
            <person name="Hasing T."/>
            <person name="Tang H."/>
            <person name="Brym M."/>
            <person name="Khazi F."/>
            <person name="Huang T."/>
            <person name="Chambers A.H."/>
        </authorList>
    </citation>
    <scope>NUCLEOTIDE SEQUENCE [LARGE SCALE GENOMIC DNA]</scope>
    <source>
        <tissue evidence="8">Leaf</tissue>
    </source>
</reference>
<protein>
    <recommendedName>
        <fullName evidence="7">STAS domain-containing protein</fullName>
    </recommendedName>
</protein>
<dbReference type="PROSITE" id="PS01130">
    <property type="entry name" value="SLC26A"/>
    <property type="match status" value="1"/>
</dbReference>
<dbReference type="OrthoDB" id="1470350at2759"/>
<dbReference type="GO" id="GO:0016020">
    <property type="term" value="C:membrane"/>
    <property type="evidence" value="ECO:0007669"/>
    <property type="project" value="UniProtKB-SubCell"/>
</dbReference>
<evidence type="ECO:0000256" key="2">
    <source>
        <dbReference type="ARBA" id="ARBA00022448"/>
    </source>
</evidence>
<dbReference type="InterPro" id="IPR001902">
    <property type="entry name" value="SLC26A/SulP_fam"/>
</dbReference>
<keyword evidence="9" id="KW-1185">Reference proteome</keyword>
<evidence type="ECO:0000256" key="4">
    <source>
        <dbReference type="ARBA" id="ARBA00022989"/>
    </source>
</evidence>
<dbReference type="PROSITE" id="PS50801">
    <property type="entry name" value="STAS"/>
    <property type="match status" value="1"/>
</dbReference>
<feature type="transmembrane region" description="Helical" evidence="6">
    <location>
        <begin position="292"/>
        <end position="313"/>
    </location>
</feature>
<feature type="transmembrane region" description="Helical" evidence="6">
    <location>
        <begin position="477"/>
        <end position="509"/>
    </location>
</feature>
<dbReference type="AlphaFoldDB" id="A0A835UD68"/>
<evidence type="ECO:0000256" key="6">
    <source>
        <dbReference type="SAM" id="Phobius"/>
    </source>
</evidence>
<dbReference type="InterPro" id="IPR018045">
    <property type="entry name" value="S04_transporter_CS"/>
</dbReference>
<keyword evidence="3 6" id="KW-0812">Transmembrane</keyword>
<feature type="domain" description="STAS" evidence="7">
    <location>
        <begin position="533"/>
        <end position="652"/>
    </location>
</feature>
<evidence type="ECO:0000313" key="9">
    <source>
        <dbReference type="Proteomes" id="UP000636800"/>
    </source>
</evidence>
<dbReference type="Pfam" id="PF01740">
    <property type="entry name" value="STAS"/>
    <property type="match status" value="1"/>
</dbReference>